<dbReference type="InterPro" id="IPR006623">
    <property type="entry name" value="THEG"/>
</dbReference>
<dbReference type="EnsemblMetazoa" id="XM_038189558.1">
    <property type="protein sequence ID" value="XP_038045486.1"/>
    <property type="gene ID" value="LOC119720048"/>
</dbReference>
<keyword evidence="4" id="KW-1185">Reference proteome</keyword>
<dbReference type="GeneID" id="119720048"/>
<feature type="compositionally biased region" description="Basic residues" evidence="2">
    <location>
        <begin position="18"/>
        <end position="28"/>
    </location>
</feature>
<feature type="compositionally biased region" description="Basic and acidic residues" evidence="2">
    <location>
        <begin position="256"/>
        <end position="272"/>
    </location>
</feature>
<dbReference type="PANTHER" id="PTHR15901">
    <property type="entry name" value="TESTICULAR HAPLOID EXPRESSED GENE PROTEIN"/>
    <property type="match status" value="1"/>
</dbReference>
<dbReference type="InterPro" id="IPR042401">
    <property type="entry name" value="SPMAP2-like"/>
</dbReference>
<dbReference type="SMART" id="SM00705">
    <property type="entry name" value="THEG"/>
    <property type="match status" value="5"/>
</dbReference>
<evidence type="ECO:0000256" key="1">
    <source>
        <dbReference type="ARBA" id="ARBA00022737"/>
    </source>
</evidence>
<keyword evidence="1" id="KW-0677">Repeat</keyword>
<feature type="compositionally biased region" description="Low complexity" evidence="2">
    <location>
        <begin position="29"/>
        <end position="46"/>
    </location>
</feature>
<evidence type="ECO:0008006" key="5">
    <source>
        <dbReference type="Google" id="ProtNLM"/>
    </source>
</evidence>
<evidence type="ECO:0000313" key="4">
    <source>
        <dbReference type="Proteomes" id="UP000887568"/>
    </source>
</evidence>
<dbReference type="OMA" id="DRDAHWP"/>
<evidence type="ECO:0000256" key="2">
    <source>
        <dbReference type="SAM" id="MobiDB-lite"/>
    </source>
</evidence>
<feature type="region of interest" description="Disordered" evidence="2">
    <location>
        <begin position="1"/>
        <end position="73"/>
    </location>
</feature>
<feature type="region of interest" description="Disordered" evidence="2">
    <location>
        <begin position="251"/>
        <end position="274"/>
    </location>
</feature>
<dbReference type="OrthoDB" id="25466at2759"/>
<proteinExistence type="predicted"/>
<organism evidence="3 4">
    <name type="scientific">Patiria miniata</name>
    <name type="common">Bat star</name>
    <name type="synonym">Asterina miniata</name>
    <dbReference type="NCBI Taxonomy" id="46514"/>
    <lineage>
        <taxon>Eukaryota</taxon>
        <taxon>Metazoa</taxon>
        <taxon>Echinodermata</taxon>
        <taxon>Eleutherozoa</taxon>
        <taxon>Asterozoa</taxon>
        <taxon>Asteroidea</taxon>
        <taxon>Valvatacea</taxon>
        <taxon>Valvatida</taxon>
        <taxon>Asterinidae</taxon>
        <taxon>Patiria</taxon>
    </lineage>
</organism>
<dbReference type="Pfam" id="PF14912">
    <property type="entry name" value="THEG"/>
    <property type="match status" value="3"/>
</dbReference>
<dbReference type="AlphaFoldDB" id="A0A913Z3A4"/>
<reference evidence="3" key="1">
    <citation type="submission" date="2022-11" db="UniProtKB">
        <authorList>
            <consortium name="EnsemblMetazoa"/>
        </authorList>
    </citation>
    <scope>IDENTIFICATION</scope>
</reference>
<sequence length="371" mass="41086">MALRSGSVAIAMATQQYKPKRRKRKKTKSPSSTPSSSASTPTSQTRLKLPKIKGATPAPTKKSKGTSGNPYQDLRGRERCVYLATPKSSKAIWLTSLGPKLVWGNQETILPISKAAMQTEASPRIGQLAEPKKNFRSLGDGIKRIHVYSCGRNSVIWDVSPIAMKAESSQRVTELSRFKVPPPAYIEDRINHALSCGRESPIWRVSDAAKRARDKHSLEALARAKTPHRDYQPPREIETVVSDNAKKAIASSRIDSLARPKSRPEGPFRDSKWPVSDLARNAAATPRQLELAKPKGLVDGYQPERGVQWDVSRASRRTVATTRTVDLSRPIMRATMDHVQFNPDAFIVSEAAKRGRCPPRIEELAQPTTRS</sequence>
<dbReference type="Proteomes" id="UP000887568">
    <property type="component" value="Unplaced"/>
</dbReference>
<dbReference type="RefSeq" id="XP_038045486.1">
    <property type="nucleotide sequence ID" value="XM_038189558.1"/>
</dbReference>
<evidence type="ECO:0000313" key="3">
    <source>
        <dbReference type="EnsemblMetazoa" id="XP_038045486.1"/>
    </source>
</evidence>
<protein>
    <recommendedName>
        <fullName evidence="5">Testicular haploid expressed protein</fullName>
    </recommendedName>
</protein>
<accession>A0A913Z3A4</accession>
<name>A0A913Z3A4_PATMI</name>
<dbReference type="PANTHER" id="PTHR15901:SF15">
    <property type="entry name" value="TESTICULAR HAPLOID EXPRESSED GENE PROTEIN-LIKE"/>
    <property type="match status" value="1"/>
</dbReference>